<gene>
    <name evidence="2" type="ORF">Microterr_06340</name>
</gene>
<evidence type="ECO:0000256" key="1">
    <source>
        <dbReference type="SAM" id="MobiDB-lite"/>
    </source>
</evidence>
<protein>
    <submittedName>
        <fullName evidence="2">Uncharacterized protein</fullName>
    </submittedName>
</protein>
<accession>A0ABM8DWG6</accession>
<feature type="region of interest" description="Disordered" evidence="1">
    <location>
        <begin position="1"/>
        <end position="28"/>
    </location>
</feature>
<dbReference type="Proteomes" id="UP001317779">
    <property type="component" value="Chromosome"/>
</dbReference>
<reference evidence="2 3" key="1">
    <citation type="submission" date="2022-12" db="EMBL/GenBank/DDBJ databases">
        <title>Microbacterium terricola strain KV-448 chromosome, complete genome.</title>
        <authorList>
            <person name="Oshima T."/>
            <person name="Moriya T."/>
            <person name="Bessho Y."/>
        </authorList>
    </citation>
    <scope>NUCLEOTIDE SEQUENCE [LARGE SCALE GENOMIC DNA]</scope>
    <source>
        <strain evidence="2 3">KV-448</strain>
    </source>
</reference>
<evidence type="ECO:0000313" key="3">
    <source>
        <dbReference type="Proteomes" id="UP001317779"/>
    </source>
</evidence>
<feature type="compositionally biased region" description="Basic and acidic residues" evidence="1">
    <location>
        <begin position="8"/>
        <end position="22"/>
    </location>
</feature>
<evidence type="ECO:0000313" key="2">
    <source>
        <dbReference type="EMBL" id="BDV29974.1"/>
    </source>
</evidence>
<name>A0ABM8DWG6_9MICO</name>
<organism evidence="2 3">
    <name type="scientific">Microbacterium terricola</name>
    <dbReference type="NCBI Taxonomy" id="344163"/>
    <lineage>
        <taxon>Bacteria</taxon>
        <taxon>Bacillati</taxon>
        <taxon>Actinomycetota</taxon>
        <taxon>Actinomycetes</taxon>
        <taxon>Micrococcales</taxon>
        <taxon>Microbacteriaceae</taxon>
        <taxon>Microbacterium</taxon>
    </lineage>
</organism>
<proteinExistence type="predicted"/>
<keyword evidence="3" id="KW-1185">Reference proteome</keyword>
<dbReference type="EMBL" id="AP027141">
    <property type="protein sequence ID" value="BDV29974.1"/>
    <property type="molecule type" value="Genomic_DNA"/>
</dbReference>
<sequence length="158" mass="16372">MDVQHAGISHEDPERGEQRDAGEAPADTHGPIEVAVRGQHVAVATDAQQITRANGSGDLPGGHPDCAQVSALQHLLSPLGVPDHVTTVAPPAARGALRSVSVGERAGTRAWGGPARRPQFRQRADVRLQIAGCGHSSLNCGHYAGGRGRLATVAGWNP</sequence>